<dbReference type="GO" id="GO:0005886">
    <property type="term" value="C:plasma membrane"/>
    <property type="evidence" value="ECO:0007669"/>
    <property type="project" value="UniProtKB-SubCell"/>
</dbReference>
<keyword evidence="9 10" id="KW-0472">Membrane</keyword>
<evidence type="ECO:0000256" key="8">
    <source>
        <dbReference type="ARBA" id="ARBA00023010"/>
    </source>
</evidence>
<evidence type="ECO:0000256" key="6">
    <source>
        <dbReference type="ARBA" id="ARBA00022927"/>
    </source>
</evidence>
<feature type="transmembrane region" description="Helical" evidence="10">
    <location>
        <begin position="93"/>
        <end position="111"/>
    </location>
</feature>
<comment type="subcellular location">
    <subcellularLocation>
        <location evidence="1 10">Cell membrane</location>
        <topology evidence="1 10">Multi-pass membrane protein</topology>
    </subcellularLocation>
</comment>
<protein>
    <recommendedName>
        <fullName evidence="10">Protein-export membrane protein SecG</fullName>
    </recommendedName>
</protein>
<proteinExistence type="inferred from homology"/>
<organism evidence="12">
    <name type="scientific">Oceaniferula spumae</name>
    <dbReference type="NCBI Taxonomy" id="2979115"/>
    <lineage>
        <taxon>Bacteria</taxon>
        <taxon>Pseudomonadati</taxon>
        <taxon>Verrucomicrobiota</taxon>
        <taxon>Verrucomicrobiia</taxon>
        <taxon>Verrucomicrobiales</taxon>
        <taxon>Verrucomicrobiaceae</taxon>
        <taxon>Oceaniferula</taxon>
    </lineage>
</organism>
<keyword evidence="8 10" id="KW-0811">Translocation</keyword>
<feature type="compositionally biased region" description="Pro residues" evidence="11">
    <location>
        <begin position="167"/>
        <end position="187"/>
    </location>
</feature>
<keyword evidence="7 10" id="KW-1133">Transmembrane helix</keyword>
<evidence type="ECO:0000256" key="7">
    <source>
        <dbReference type="ARBA" id="ARBA00022989"/>
    </source>
</evidence>
<dbReference type="InterPro" id="IPR004692">
    <property type="entry name" value="SecG"/>
</dbReference>
<feature type="transmembrane region" description="Helical" evidence="10">
    <location>
        <begin position="34"/>
        <end position="58"/>
    </location>
</feature>
<dbReference type="EMBL" id="AP026866">
    <property type="protein sequence ID" value="BDS08523.1"/>
    <property type="molecule type" value="Genomic_DNA"/>
</dbReference>
<dbReference type="GO" id="GO:0065002">
    <property type="term" value="P:intracellular protein transmembrane transport"/>
    <property type="evidence" value="ECO:0007669"/>
    <property type="project" value="TreeGrafter"/>
</dbReference>
<dbReference type="PRINTS" id="PR01651">
    <property type="entry name" value="SECGEXPORT"/>
</dbReference>
<evidence type="ECO:0000256" key="2">
    <source>
        <dbReference type="ARBA" id="ARBA00008445"/>
    </source>
</evidence>
<dbReference type="GO" id="GO:0009306">
    <property type="term" value="P:protein secretion"/>
    <property type="evidence" value="ECO:0007669"/>
    <property type="project" value="UniProtKB-UniRule"/>
</dbReference>
<keyword evidence="6 10" id="KW-0653">Protein transport</keyword>
<dbReference type="GO" id="GO:0015450">
    <property type="term" value="F:protein-transporting ATPase activity"/>
    <property type="evidence" value="ECO:0007669"/>
    <property type="project" value="UniProtKB-UniRule"/>
</dbReference>
<dbReference type="PANTHER" id="PTHR34182">
    <property type="entry name" value="PROTEIN-EXPORT MEMBRANE PROTEIN SECG"/>
    <property type="match status" value="1"/>
</dbReference>
<evidence type="ECO:0000256" key="11">
    <source>
        <dbReference type="SAM" id="MobiDB-lite"/>
    </source>
</evidence>
<reference evidence="12" key="1">
    <citation type="submission" date="2024-07" db="EMBL/GenBank/DDBJ databases">
        <title>Complete genome sequence of Verrucomicrobiaceae bacterium NT6N.</title>
        <authorList>
            <person name="Huang C."/>
            <person name="Takami H."/>
            <person name="Hamasaki K."/>
        </authorList>
    </citation>
    <scope>NUCLEOTIDE SEQUENCE</scope>
    <source>
        <strain evidence="12">NT6N</strain>
    </source>
</reference>
<feature type="region of interest" description="Disordered" evidence="11">
    <location>
        <begin position="119"/>
        <end position="196"/>
    </location>
</feature>
<comment type="function">
    <text evidence="10">Involved in protein export. Participates in an early event of protein translocation.</text>
</comment>
<feature type="compositionally biased region" description="Basic and acidic residues" evidence="11">
    <location>
        <begin position="119"/>
        <end position="130"/>
    </location>
</feature>
<comment type="similarity">
    <text evidence="2 10">Belongs to the SecG family.</text>
</comment>
<dbReference type="NCBIfam" id="TIGR00810">
    <property type="entry name" value="secG"/>
    <property type="match status" value="1"/>
</dbReference>
<sequence length="196" mass="20885">MREKSGKTRKSRLYKAESLHHIPAPMTPVIAANWLNISINLLLVIHVIICLLLALVVLMQRPKQEGLGAAFGSGLTDQAFGARTTDVLQKGTVYLGTLFFVITLVLAILIGKRQNITHDMKDDSTDKTEEVSPVEVPQPLENDAPVEMPETDDAAPAGEAPSEGTTPTPPVTPPAAPPESTPAPPAVDQPDAGSEQ</sequence>
<evidence type="ECO:0000256" key="1">
    <source>
        <dbReference type="ARBA" id="ARBA00004651"/>
    </source>
</evidence>
<evidence type="ECO:0000313" key="12">
    <source>
        <dbReference type="EMBL" id="BDS08523.1"/>
    </source>
</evidence>
<keyword evidence="5 10" id="KW-0812">Transmembrane</keyword>
<keyword evidence="3 10" id="KW-0813">Transport</keyword>
<dbReference type="GO" id="GO:0043952">
    <property type="term" value="P:protein transport by the Sec complex"/>
    <property type="evidence" value="ECO:0007669"/>
    <property type="project" value="TreeGrafter"/>
</dbReference>
<accession>A0AAT9FRB2</accession>
<dbReference type="AlphaFoldDB" id="A0AAT9FRB2"/>
<keyword evidence="4 10" id="KW-1003">Cell membrane</keyword>
<dbReference type="PANTHER" id="PTHR34182:SF1">
    <property type="entry name" value="PROTEIN-EXPORT MEMBRANE PROTEIN SECG"/>
    <property type="match status" value="1"/>
</dbReference>
<evidence type="ECO:0000256" key="4">
    <source>
        <dbReference type="ARBA" id="ARBA00022475"/>
    </source>
</evidence>
<evidence type="ECO:0000256" key="3">
    <source>
        <dbReference type="ARBA" id="ARBA00022448"/>
    </source>
</evidence>
<name>A0AAT9FRB2_9BACT</name>
<evidence type="ECO:0000256" key="9">
    <source>
        <dbReference type="ARBA" id="ARBA00023136"/>
    </source>
</evidence>
<evidence type="ECO:0000256" key="10">
    <source>
        <dbReference type="RuleBase" id="RU365087"/>
    </source>
</evidence>
<gene>
    <name evidence="12" type="ORF">NT6N_35630</name>
</gene>
<evidence type="ECO:0000256" key="5">
    <source>
        <dbReference type="ARBA" id="ARBA00022692"/>
    </source>
</evidence>
<dbReference type="Pfam" id="PF03840">
    <property type="entry name" value="SecG"/>
    <property type="match status" value="1"/>
</dbReference>
<dbReference type="KEGG" id="osu:NT6N_35630"/>